<keyword evidence="1" id="KW-1133">Transmembrane helix</keyword>
<feature type="transmembrane region" description="Helical" evidence="1">
    <location>
        <begin position="29"/>
        <end position="45"/>
    </location>
</feature>
<keyword evidence="1" id="KW-0472">Membrane</keyword>
<dbReference type="EMBL" id="LRVM01000001">
    <property type="protein sequence ID" value="KXL54210.1"/>
    <property type="molecule type" value="Genomic_DNA"/>
</dbReference>
<evidence type="ECO:0000313" key="4">
    <source>
        <dbReference type="Proteomes" id="UP000070539"/>
    </source>
</evidence>
<evidence type="ECO:0000313" key="2">
    <source>
        <dbReference type="EMBL" id="KXL54210.1"/>
    </source>
</evidence>
<feature type="transmembrane region" description="Helical" evidence="1">
    <location>
        <begin position="86"/>
        <end position="112"/>
    </location>
</feature>
<gene>
    <name evidence="2" type="ORF">CLNEO_03120</name>
    <name evidence="3" type="ORF">CLNEO_04410</name>
</gene>
<evidence type="ECO:0008006" key="5">
    <source>
        <dbReference type="Google" id="ProtNLM"/>
    </source>
</evidence>
<name>A0A136WIF9_9FIRM</name>
<reference evidence="3 4" key="1">
    <citation type="submission" date="2016-01" db="EMBL/GenBank/DDBJ databases">
        <title>Genome sequence of Clostridium neopropionicum X4, DSM-3847.</title>
        <authorList>
            <person name="Poehlein A."/>
            <person name="Beck M.H."/>
            <person name="Bengelsdorf F.R."/>
            <person name="Daniel R."/>
            <person name="Duerre P."/>
        </authorList>
    </citation>
    <scope>NUCLEOTIDE SEQUENCE [LARGE SCALE GENOMIC DNA]</scope>
    <source>
        <strain evidence="3 4">DSM-3847</strain>
    </source>
</reference>
<dbReference type="AlphaFoldDB" id="A0A136WIF9"/>
<protein>
    <recommendedName>
        <fullName evidence="5">DUF3796 domain-containing protein</fullName>
    </recommendedName>
</protein>
<dbReference type="RefSeq" id="WP_066083797.1">
    <property type="nucleotide sequence ID" value="NZ_LRVM01000001.1"/>
</dbReference>
<proteinExistence type="predicted"/>
<dbReference type="Proteomes" id="UP000070539">
    <property type="component" value="Unassembled WGS sequence"/>
</dbReference>
<evidence type="ECO:0000256" key="1">
    <source>
        <dbReference type="SAM" id="Phobius"/>
    </source>
</evidence>
<keyword evidence="1" id="KW-0812">Transmembrane</keyword>
<dbReference type="OrthoDB" id="1654690at2"/>
<organism evidence="3 4">
    <name type="scientific">Anaerotignum neopropionicum</name>
    <dbReference type="NCBI Taxonomy" id="36847"/>
    <lineage>
        <taxon>Bacteria</taxon>
        <taxon>Bacillati</taxon>
        <taxon>Bacillota</taxon>
        <taxon>Clostridia</taxon>
        <taxon>Lachnospirales</taxon>
        <taxon>Anaerotignaceae</taxon>
        <taxon>Anaerotignum</taxon>
    </lineage>
</organism>
<feature type="transmembrane region" description="Helical" evidence="1">
    <location>
        <begin position="57"/>
        <end position="80"/>
    </location>
</feature>
<evidence type="ECO:0000313" key="3">
    <source>
        <dbReference type="EMBL" id="KXL54335.1"/>
    </source>
</evidence>
<sequence length="123" mass="13396">MKLRCIMRGLMGLLSLLGFIGIYTGNKGFLAFFAFAVNFVYFFIKSDEMVEEYMNKAASLGFYCGMITTAIVTLICLFAGSQQGNAALLAGFASGWGVSVAVHGFSVGYYSFRESWVAGNDKE</sequence>
<dbReference type="EMBL" id="LRVM01000001">
    <property type="protein sequence ID" value="KXL54335.1"/>
    <property type="molecule type" value="Genomic_DNA"/>
</dbReference>
<dbReference type="STRING" id="36847.CLNEO_03120"/>
<comment type="caution">
    <text evidence="3">The sequence shown here is derived from an EMBL/GenBank/DDBJ whole genome shotgun (WGS) entry which is preliminary data.</text>
</comment>
<keyword evidence="4" id="KW-1185">Reference proteome</keyword>
<accession>A0A136WIF9</accession>